<keyword evidence="8" id="KW-1185">Reference proteome</keyword>
<feature type="compositionally biased region" description="Polar residues" evidence="5">
    <location>
        <begin position="26"/>
        <end position="35"/>
    </location>
</feature>
<feature type="coiled-coil region" evidence="4">
    <location>
        <begin position="116"/>
        <end position="143"/>
    </location>
</feature>
<feature type="compositionally biased region" description="Basic residues" evidence="5">
    <location>
        <begin position="180"/>
        <end position="192"/>
    </location>
</feature>
<evidence type="ECO:0000256" key="4">
    <source>
        <dbReference type="SAM" id="Coils"/>
    </source>
</evidence>
<feature type="region of interest" description="Disordered" evidence="5">
    <location>
        <begin position="157"/>
        <end position="192"/>
    </location>
</feature>
<name>A0ABD2WNC6_9HYME</name>
<dbReference type="GO" id="GO:0005634">
    <property type="term" value="C:nucleus"/>
    <property type="evidence" value="ECO:0007669"/>
    <property type="project" value="UniProtKB-UniRule"/>
</dbReference>
<gene>
    <name evidence="7" type="ORF">TKK_011507</name>
</gene>
<keyword evidence="4" id="KW-0175">Coiled coil</keyword>
<feature type="domain" description="HMG box" evidence="6">
    <location>
        <begin position="73"/>
        <end position="141"/>
    </location>
</feature>
<proteinExistence type="predicted"/>
<dbReference type="Gene3D" id="1.10.30.10">
    <property type="entry name" value="High mobility group box domain"/>
    <property type="match status" value="1"/>
</dbReference>
<dbReference type="InterPro" id="IPR036910">
    <property type="entry name" value="HMG_box_dom_sf"/>
</dbReference>
<sequence length="331" mass="37830">MSENNGSGSSHSAAVNGIIEDLMGGASNNDGLSNSHNEKITSKKKTSVSKTNSLSGSGKVKKRKTILRDNAAPKQPLTGYFRFLNDRRDKCKTENPTLPFSEITKQLAAAWNVLPVGEKQQYLDAAEKDKERYSKEFEEYKKTDAYKTFLQKKAAKKKKDQKKDQKKDKKFDTDVDSVKTKNKKKKESKKKKEKVDDGTFEIPIFTQEFLEHNKQQEADLRELRKTTADFESQNSVLELHIERLKTAIERLEVDTNERKDYNEILQAHLDMLRNNFLSCFAHMPLPDMRDILTADNIDLYVEKLNSLLETRINLPLCNAVISAASQLDFSK</sequence>
<feature type="DNA-binding region" description="HMG box" evidence="3">
    <location>
        <begin position="73"/>
        <end position="141"/>
    </location>
</feature>
<dbReference type="SUPFAM" id="SSF47095">
    <property type="entry name" value="HMG-box"/>
    <property type="match status" value="1"/>
</dbReference>
<dbReference type="InterPro" id="IPR009071">
    <property type="entry name" value="HMG_box_dom"/>
</dbReference>
<evidence type="ECO:0000256" key="2">
    <source>
        <dbReference type="ARBA" id="ARBA00023242"/>
    </source>
</evidence>
<dbReference type="AlphaFoldDB" id="A0ABD2WNC6"/>
<evidence type="ECO:0000256" key="3">
    <source>
        <dbReference type="PROSITE-ProRule" id="PRU00267"/>
    </source>
</evidence>
<dbReference type="CDD" id="cd21980">
    <property type="entry name" value="HMG-box_HMG20"/>
    <property type="match status" value="1"/>
</dbReference>
<reference evidence="7 8" key="1">
    <citation type="journal article" date="2024" name="bioRxiv">
        <title>A reference genome for Trichogramma kaykai: A tiny desert-dwelling parasitoid wasp with competing sex-ratio distorters.</title>
        <authorList>
            <person name="Culotta J."/>
            <person name="Lindsey A.R."/>
        </authorList>
    </citation>
    <scope>NUCLEOTIDE SEQUENCE [LARGE SCALE GENOMIC DNA]</scope>
    <source>
        <strain evidence="7 8">KSX58</strain>
    </source>
</reference>
<evidence type="ECO:0000313" key="8">
    <source>
        <dbReference type="Proteomes" id="UP001627154"/>
    </source>
</evidence>
<dbReference type="Pfam" id="PF00505">
    <property type="entry name" value="HMG_box"/>
    <property type="match status" value="1"/>
</dbReference>
<dbReference type="SMART" id="SM00398">
    <property type="entry name" value="HMG"/>
    <property type="match status" value="1"/>
</dbReference>
<organism evidence="7 8">
    <name type="scientific">Trichogramma kaykai</name>
    <dbReference type="NCBI Taxonomy" id="54128"/>
    <lineage>
        <taxon>Eukaryota</taxon>
        <taxon>Metazoa</taxon>
        <taxon>Ecdysozoa</taxon>
        <taxon>Arthropoda</taxon>
        <taxon>Hexapoda</taxon>
        <taxon>Insecta</taxon>
        <taxon>Pterygota</taxon>
        <taxon>Neoptera</taxon>
        <taxon>Endopterygota</taxon>
        <taxon>Hymenoptera</taxon>
        <taxon>Apocrita</taxon>
        <taxon>Proctotrupomorpha</taxon>
        <taxon>Chalcidoidea</taxon>
        <taxon>Trichogrammatidae</taxon>
        <taxon>Trichogramma</taxon>
    </lineage>
</organism>
<protein>
    <recommendedName>
        <fullName evidence="6">HMG box domain-containing protein</fullName>
    </recommendedName>
</protein>
<dbReference type="GO" id="GO:0003677">
    <property type="term" value="F:DNA binding"/>
    <property type="evidence" value="ECO:0007669"/>
    <property type="project" value="UniProtKB-UniRule"/>
</dbReference>
<dbReference type="Proteomes" id="UP001627154">
    <property type="component" value="Unassembled WGS sequence"/>
</dbReference>
<evidence type="ECO:0000313" key="7">
    <source>
        <dbReference type="EMBL" id="KAL3394513.1"/>
    </source>
</evidence>
<evidence type="ECO:0000259" key="6">
    <source>
        <dbReference type="PROSITE" id="PS50118"/>
    </source>
</evidence>
<accession>A0ABD2WNC6</accession>
<feature type="region of interest" description="Disordered" evidence="5">
    <location>
        <begin position="23"/>
        <end position="72"/>
    </location>
</feature>
<dbReference type="InterPro" id="IPR051965">
    <property type="entry name" value="ChromReg_NeuronalGeneExpr"/>
</dbReference>
<evidence type="ECO:0000256" key="5">
    <source>
        <dbReference type="SAM" id="MobiDB-lite"/>
    </source>
</evidence>
<comment type="caution">
    <text evidence="7">The sequence shown here is derived from an EMBL/GenBank/DDBJ whole genome shotgun (WGS) entry which is preliminary data.</text>
</comment>
<keyword evidence="2 3" id="KW-0539">Nucleus</keyword>
<dbReference type="PANTHER" id="PTHR46040">
    <property type="entry name" value="HIGH MOBILITY GROUP PROTEIN 2"/>
    <property type="match status" value="1"/>
</dbReference>
<dbReference type="PANTHER" id="PTHR46040:SF3">
    <property type="entry name" value="HIGH MOBILITY GROUP PROTEIN 2"/>
    <property type="match status" value="1"/>
</dbReference>
<keyword evidence="1 3" id="KW-0238">DNA-binding</keyword>
<dbReference type="EMBL" id="JBJJXI010000092">
    <property type="protein sequence ID" value="KAL3394513.1"/>
    <property type="molecule type" value="Genomic_DNA"/>
</dbReference>
<evidence type="ECO:0000256" key="1">
    <source>
        <dbReference type="ARBA" id="ARBA00023125"/>
    </source>
</evidence>
<dbReference type="PROSITE" id="PS50118">
    <property type="entry name" value="HMG_BOX_2"/>
    <property type="match status" value="1"/>
</dbReference>
<dbReference type="PRINTS" id="PR00886">
    <property type="entry name" value="HIGHMOBLTY12"/>
</dbReference>
<feature type="coiled-coil region" evidence="4">
    <location>
        <begin position="213"/>
        <end position="254"/>
    </location>
</feature>
<feature type="compositionally biased region" description="Basic and acidic residues" evidence="5">
    <location>
        <begin position="161"/>
        <end position="179"/>
    </location>
</feature>